<protein>
    <recommendedName>
        <fullName evidence="4">PH domain-containing protein</fullName>
    </recommendedName>
</protein>
<dbReference type="RefSeq" id="WP_309556749.1">
    <property type="nucleotide sequence ID" value="NZ_JAVJAN010000034.1"/>
</dbReference>
<feature type="transmembrane region" description="Helical" evidence="1">
    <location>
        <begin position="189"/>
        <end position="208"/>
    </location>
</feature>
<keyword evidence="3" id="KW-1185">Reference proteome</keyword>
<feature type="transmembrane region" description="Helical" evidence="1">
    <location>
        <begin position="214"/>
        <end position="238"/>
    </location>
</feature>
<name>A0ABU1EJH1_9CLOT</name>
<feature type="transmembrane region" description="Helical" evidence="1">
    <location>
        <begin position="46"/>
        <end position="72"/>
    </location>
</feature>
<organism evidence="2 3">
    <name type="scientific">Clostridium aquiflavi</name>
    <dbReference type="NCBI Taxonomy" id="3073603"/>
    <lineage>
        <taxon>Bacteria</taxon>
        <taxon>Bacillati</taxon>
        <taxon>Bacillota</taxon>
        <taxon>Clostridia</taxon>
        <taxon>Eubacteriales</taxon>
        <taxon>Clostridiaceae</taxon>
        <taxon>Clostridium</taxon>
    </lineage>
</organism>
<gene>
    <name evidence="2" type="ORF">RGC78_12525</name>
</gene>
<evidence type="ECO:0000313" key="3">
    <source>
        <dbReference type="Proteomes" id="UP001256646"/>
    </source>
</evidence>
<accession>A0ABU1EJH1</accession>
<proteinExistence type="predicted"/>
<comment type="caution">
    <text evidence="2">The sequence shown here is derived from an EMBL/GenBank/DDBJ whole genome shotgun (WGS) entry which is preliminary data.</text>
</comment>
<keyword evidence="1" id="KW-0812">Transmembrane</keyword>
<keyword evidence="1" id="KW-0472">Membrane</keyword>
<evidence type="ECO:0000313" key="2">
    <source>
        <dbReference type="EMBL" id="MDR5588293.1"/>
    </source>
</evidence>
<sequence>MNEYIYRKHLRNPGKYLLLMMGFVLSILIETGIISCLKSINEDMLIFAGIFAIIALAILTIIGLEYLLLYFVMFRKFKKVSVELTDSGIIYKNIKGTTFIRYEEIQAIQFPSIRYFGGWTKIKSKEKNIRLTVVLENIEHFMQDLKCILDEKNLSHVYNDKKLYNFRKTATYSDQSWERVYEKIKSLSVTYFIGILISILYLGFINLYATQIIFQLLITLYPFFAFIFSEIILGFKLSKDIKTSGKIITKRNKEFENRVYKYTSIVLGILTLLILIISMI</sequence>
<feature type="transmembrane region" description="Helical" evidence="1">
    <location>
        <begin position="259"/>
        <end position="279"/>
    </location>
</feature>
<keyword evidence="1" id="KW-1133">Transmembrane helix</keyword>
<reference evidence="2 3" key="1">
    <citation type="submission" date="2023-09" db="EMBL/GenBank/DDBJ databases">
        <authorList>
            <person name="Zhai L."/>
        </authorList>
    </citation>
    <scope>NUCLEOTIDE SEQUENCE [LARGE SCALE GENOMIC DNA]</scope>
    <source>
        <strain evidence="2 3">5 N-1</strain>
    </source>
</reference>
<dbReference type="EMBL" id="JAVJAN010000034">
    <property type="protein sequence ID" value="MDR5588293.1"/>
    <property type="molecule type" value="Genomic_DNA"/>
</dbReference>
<feature type="transmembrane region" description="Helical" evidence="1">
    <location>
        <begin position="16"/>
        <end position="40"/>
    </location>
</feature>
<evidence type="ECO:0008006" key="4">
    <source>
        <dbReference type="Google" id="ProtNLM"/>
    </source>
</evidence>
<dbReference type="Proteomes" id="UP001256646">
    <property type="component" value="Unassembled WGS sequence"/>
</dbReference>
<evidence type="ECO:0000256" key="1">
    <source>
        <dbReference type="SAM" id="Phobius"/>
    </source>
</evidence>